<organism evidence="1 2">
    <name type="scientific">Trifolium medium</name>
    <dbReference type="NCBI Taxonomy" id="97028"/>
    <lineage>
        <taxon>Eukaryota</taxon>
        <taxon>Viridiplantae</taxon>
        <taxon>Streptophyta</taxon>
        <taxon>Embryophyta</taxon>
        <taxon>Tracheophyta</taxon>
        <taxon>Spermatophyta</taxon>
        <taxon>Magnoliopsida</taxon>
        <taxon>eudicotyledons</taxon>
        <taxon>Gunneridae</taxon>
        <taxon>Pentapetalae</taxon>
        <taxon>rosids</taxon>
        <taxon>fabids</taxon>
        <taxon>Fabales</taxon>
        <taxon>Fabaceae</taxon>
        <taxon>Papilionoideae</taxon>
        <taxon>50 kb inversion clade</taxon>
        <taxon>NPAAA clade</taxon>
        <taxon>Hologalegina</taxon>
        <taxon>IRL clade</taxon>
        <taxon>Trifolieae</taxon>
        <taxon>Trifolium</taxon>
    </lineage>
</organism>
<evidence type="ECO:0000313" key="2">
    <source>
        <dbReference type="Proteomes" id="UP000265520"/>
    </source>
</evidence>
<dbReference type="Proteomes" id="UP000265520">
    <property type="component" value="Unassembled WGS sequence"/>
</dbReference>
<reference evidence="1 2" key="1">
    <citation type="journal article" date="2018" name="Front. Plant Sci.">
        <title>Red Clover (Trifolium pratense) and Zigzag Clover (T. medium) - A Picture of Genomic Similarities and Differences.</title>
        <authorList>
            <person name="Dluhosova J."/>
            <person name="Istvanek J."/>
            <person name="Nedelnik J."/>
            <person name="Repkova J."/>
        </authorList>
    </citation>
    <scope>NUCLEOTIDE SEQUENCE [LARGE SCALE GENOMIC DNA]</scope>
    <source>
        <strain evidence="2">cv. 10/8</strain>
        <tissue evidence="1">Leaf</tissue>
    </source>
</reference>
<evidence type="ECO:0000313" key="1">
    <source>
        <dbReference type="EMBL" id="MCI53175.1"/>
    </source>
</evidence>
<proteinExistence type="predicted"/>
<protein>
    <submittedName>
        <fullName evidence="1">Uncharacterized protein</fullName>
    </submittedName>
</protein>
<feature type="non-terminal residue" evidence="1">
    <location>
        <position position="90"/>
    </location>
</feature>
<keyword evidence="2" id="KW-1185">Reference proteome</keyword>
<dbReference type="AlphaFoldDB" id="A0A392SYP1"/>
<accession>A0A392SYP1</accession>
<comment type="caution">
    <text evidence="1">The sequence shown here is derived from an EMBL/GenBank/DDBJ whole genome shotgun (WGS) entry which is preliminary data.</text>
</comment>
<name>A0A392SYP1_9FABA</name>
<dbReference type="EMBL" id="LXQA010459161">
    <property type="protein sequence ID" value="MCI53175.1"/>
    <property type="molecule type" value="Genomic_DNA"/>
</dbReference>
<sequence>MKGVRARGETRVHLRTPHVARIDTRDTLRGDDPLGGTLHLLDTTADTLKSRKNVTRGLYRGESWIYNCPRDWRNLLQWISMMARLTLSTT</sequence>